<dbReference type="GO" id="GO:0006357">
    <property type="term" value="P:regulation of transcription by RNA polymerase II"/>
    <property type="evidence" value="ECO:0007669"/>
    <property type="project" value="InterPro"/>
</dbReference>
<organism evidence="10 11">
    <name type="scientific">Zancudomyces culisetae</name>
    <name type="common">Gut fungus</name>
    <name type="synonym">Smittium culisetae</name>
    <dbReference type="NCBI Taxonomy" id="1213189"/>
    <lineage>
        <taxon>Eukaryota</taxon>
        <taxon>Fungi</taxon>
        <taxon>Fungi incertae sedis</taxon>
        <taxon>Zoopagomycota</taxon>
        <taxon>Kickxellomycotina</taxon>
        <taxon>Harpellomycetes</taxon>
        <taxon>Harpellales</taxon>
        <taxon>Legeriomycetaceae</taxon>
        <taxon>Zancudomyces</taxon>
    </lineage>
</organism>
<keyword evidence="5 7" id="KW-0539">Nucleus</keyword>
<feature type="compositionally biased region" description="Basic and acidic residues" evidence="8">
    <location>
        <begin position="182"/>
        <end position="191"/>
    </location>
</feature>
<feature type="region of interest" description="Disordered" evidence="8">
    <location>
        <begin position="71"/>
        <end position="96"/>
    </location>
</feature>
<feature type="region of interest" description="Disordered" evidence="8">
    <location>
        <begin position="313"/>
        <end position="333"/>
    </location>
</feature>
<dbReference type="GO" id="GO:0005634">
    <property type="term" value="C:nucleus"/>
    <property type="evidence" value="ECO:0007669"/>
    <property type="project" value="UniProtKB-SubCell"/>
</dbReference>
<evidence type="ECO:0000256" key="4">
    <source>
        <dbReference type="ARBA" id="ARBA00023163"/>
    </source>
</evidence>
<evidence type="ECO:0000256" key="2">
    <source>
        <dbReference type="ARBA" id="ARBA00008035"/>
    </source>
</evidence>
<evidence type="ECO:0000256" key="3">
    <source>
        <dbReference type="ARBA" id="ARBA00023015"/>
    </source>
</evidence>
<evidence type="ECO:0000259" key="9">
    <source>
        <dbReference type="Pfam" id="PF10513"/>
    </source>
</evidence>
<evidence type="ECO:0000256" key="1">
    <source>
        <dbReference type="ARBA" id="ARBA00004123"/>
    </source>
</evidence>
<reference evidence="11" key="1">
    <citation type="submission" date="2017-01" db="EMBL/GenBank/DDBJ databases">
        <authorList>
            <person name="Wang Y."/>
            <person name="White M."/>
            <person name="Kvist S."/>
            <person name="Moncalvo J.-M."/>
        </authorList>
    </citation>
    <scope>NUCLEOTIDE SEQUENCE [LARGE SCALE GENOMIC DNA]</scope>
    <source>
        <strain evidence="11">COL-18-3</strain>
    </source>
</reference>
<dbReference type="InterPro" id="IPR024943">
    <property type="entry name" value="Enhancer_polycomb"/>
</dbReference>
<dbReference type="OrthoDB" id="435275at2759"/>
<comment type="subcellular location">
    <subcellularLocation>
        <location evidence="1 7">Nucleus</location>
    </subcellularLocation>
</comment>
<dbReference type="Proteomes" id="UP000188320">
    <property type="component" value="Unassembled WGS sequence"/>
</dbReference>
<feature type="non-terminal residue" evidence="10">
    <location>
        <position position="660"/>
    </location>
</feature>
<feature type="compositionally biased region" description="Basic and acidic residues" evidence="8">
    <location>
        <begin position="71"/>
        <end position="80"/>
    </location>
</feature>
<sequence>MVGAQRFRARKVDLKRPLPIYLASDLTDLEREEINRTIDIETGVEKEEENEHHLQAAISATQAMLTGRGYKKEQEPKESTEVEEEGKVEDEAATKKQEAGIGVIPTPKTRIDLAIRQKWYSRKYEPPKGLIRYSGVADEDVLGTQYCMDEEDEAWLADFNEKLQAEIEKKLKEGNIKEEVDEGISGKKEDGLGGAVEEDGKKKRKKKKKETVDLGREVIEKLRARQLSEERFEMLMDQLETATERMDFLKYPGSEDKEVPIPTLEKIQEYARGRGMIVNSEAAEVFELWKHRKQRLIMESKGRDTMIMARLKTSGSDKDEQSQQQQGDRQSLEGGSGAVVLYDSANNPYICFRKREVNLVCAAQILDKTVMREKKKLEVLKMGKKVVEQRDLVLAMKRHLGLLNKDEGNIKELFSISASSIKKRLLYQQSQQQQQQHGQLSNGISAAGLLGDKKSQQAANKHKGMLASGVGMAGSGSGVGVGAGSLAEHSGTKRAMDQLIQVPIYSIPKPYRESIERLKNKIKRRIESTKNYVELLPSAYYYHYGGKIGYPYRSSGTDMVDGNGGNNNYAGSGNGSDGAGVILDSMSVAIANKKIKRDYRFRAGRFGRFYYYPNGNSDDFLDQHMGNSDGVYKNDDLVVKSDNGGFERRSPDVQKIDNLG</sequence>
<keyword evidence="3 7" id="KW-0805">Transcription regulation</keyword>
<dbReference type="PANTHER" id="PTHR14898">
    <property type="entry name" value="ENHANCER OF POLYCOMB"/>
    <property type="match status" value="1"/>
</dbReference>
<evidence type="ECO:0000256" key="6">
    <source>
        <dbReference type="ARBA" id="ARBA00025513"/>
    </source>
</evidence>
<dbReference type="Pfam" id="PF10513">
    <property type="entry name" value="EPL1"/>
    <property type="match status" value="1"/>
</dbReference>
<evidence type="ECO:0000313" key="10">
    <source>
        <dbReference type="EMBL" id="OMH81090.1"/>
    </source>
</evidence>
<keyword evidence="11" id="KW-1185">Reference proteome</keyword>
<dbReference type="EMBL" id="LSSK01000983">
    <property type="protein sequence ID" value="OMH81090.1"/>
    <property type="molecule type" value="Genomic_DNA"/>
</dbReference>
<gene>
    <name evidence="10" type="ORF">AX774_g5461</name>
</gene>
<comment type="function">
    <text evidence="6">Component of the NuA4 histone acetyltransferase complex which is involved in transcriptional activation of selected genes principally by acetylation of nucleosomal histone H4 and H2A. The NuA4 complex is also involved in DNA repair. Involved in gene silencing by neighboring heterochromatin, blockage of the silencing spreading along the chromosome, and required for cell cycle progression through G2/M.</text>
</comment>
<feature type="region of interest" description="Disordered" evidence="8">
    <location>
        <begin position="182"/>
        <end position="206"/>
    </location>
</feature>
<comment type="caution">
    <text evidence="10">The sequence shown here is derived from an EMBL/GenBank/DDBJ whole genome shotgun (WGS) entry which is preliminary data.</text>
</comment>
<feature type="domain" description="Enhancer of polycomb-like N-terminal" evidence="9">
    <location>
        <begin position="8"/>
        <end position="241"/>
    </location>
</feature>
<dbReference type="InterPro" id="IPR019542">
    <property type="entry name" value="Enhancer_polycomb-like_N"/>
</dbReference>
<proteinExistence type="inferred from homology"/>
<evidence type="ECO:0000256" key="5">
    <source>
        <dbReference type="ARBA" id="ARBA00023242"/>
    </source>
</evidence>
<evidence type="ECO:0000256" key="7">
    <source>
        <dbReference type="RuleBase" id="RU361124"/>
    </source>
</evidence>
<dbReference type="GO" id="GO:0035267">
    <property type="term" value="C:NuA4 histone acetyltransferase complex"/>
    <property type="evidence" value="ECO:0007669"/>
    <property type="project" value="InterPro"/>
</dbReference>
<evidence type="ECO:0000256" key="8">
    <source>
        <dbReference type="SAM" id="MobiDB-lite"/>
    </source>
</evidence>
<accession>A0A1R1PJC9</accession>
<protein>
    <recommendedName>
        <fullName evidence="7">Enhancer of polycomb-like protein</fullName>
    </recommendedName>
</protein>
<dbReference type="AlphaFoldDB" id="A0A1R1PJC9"/>
<evidence type="ECO:0000313" key="11">
    <source>
        <dbReference type="Proteomes" id="UP000188320"/>
    </source>
</evidence>
<name>A0A1R1PJC9_ZANCU</name>
<comment type="similarity">
    <text evidence="2 7">Belongs to the enhancer of polycomb family.</text>
</comment>
<keyword evidence="4 7" id="KW-0804">Transcription</keyword>